<dbReference type="InterPro" id="IPR007588">
    <property type="entry name" value="Znf_FLYWCH"/>
</dbReference>
<organism evidence="5 6">
    <name type="scientific">Mythimna separata</name>
    <name type="common">Oriental armyworm</name>
    <name type="synonym">Pseudaletia separata</name>
    <dbReference type="NCBI Taxonomy" id="271217"/>
    <lineage>
        <taxon>Eukaryota</taxon>
        <taxon>Metazoa</taxon>
        <taxon>Ecdysozoa</taxon>
        <taxon>Arthropoda</taxon>
        <taxon>Hexapoda</taxon>
        <taxon>Insecta</taxon>
        <taxon>Pterygota</taxon>
        <taxon>Neoptera</taxon>
        <taxon>Endopterygota</taxon>
        <taxon>Lepidoptera</taxon>
        <taxon>Glossata</taxon>
        <taxon>Ditrysia</taxon>
        <taxon>Noctuoidea</taxon>
        <taxon>Noctuidae</taxon>
        <taxon>Noctuinae</taxon>
        <taxon>Hadenini</taxon>
        <taxon>Mythimna</taxon>
    </lineage>
</organism>
<reference evidence="5" key="1">
    <citation type="submission" date="2023-03" db="EMBL/GenBank/DDBJ databases">
        <title>Chromosome-level genomes of two armyworms, Mythimna separata and Mythimna loreyi, provide insights into the biosynthesis and reception of sex pheromones.</title>
        <authorList>
            <person name="Zhao H."/>
        </authorList>
    </citation>
    <scope>NUCLEOTIDE SEQUENCE</scope>
    <source>
        <strain evidence="5">BeijingLab</strain>
        <tissue evidence="5">Pupa</tissue>
    </source>
</reference>
<dbReference type="GO" id="GO:0008270">
    <property type="term" value="F:zinc ion binding"/>
    <property type="evidence" value="ECO:0007669"/>
    <property type="project" value="UniProtKB-KW"/>
</dbReference>
<proteinExistence type="predicted"/>
<evidence type="ECO:0000313" key="6">
    <source>
        <dbReference type="Proteomes" id="UP001231518"/>
    </source>
</evidence>
<dbReference type="EMBL" id="JARGEI010000015">
    <property type="protein sequence ID" value="KAJ8718877.1"/>
    <property type="molecule type" value="Genomic_DNA"/>
</dbReference>
<evidence type="ECO:0000256" key="1">
    <source>
        <dbReference type="ARBA" id="ARBA00022723"/>
    </source>
</evidence>
<evidence type="ECO:0000256" key="3">
    <source>
        <dbReference type="ARBA" id="ARBA00022833"/>
    </source>
</evidence>
<keyword evidence="6" id="KW-1185">Reference proteome</keyword>
<feature type="domain" description="FLYWCH-type" evidence="4">
    <location>
        <begin position="4"/>
        <end position="44"/>
    </location>
</feature>
<dbReference type="Proteomes" id="UP001231518">
    <property type="component" value="Chromosome 8"/>
</dbReference>
<keyword evidence="2" id="KW-0863">Zinc-finger</keyword>
<evidence type="ECO:0000256" key="2">
    <source>
        <dbReference type="ARBA" id="ARBA00022771"/>
    </source>
</evidence>
<evidence type="ECO:0000313" key="5">
    <source>
        <dbReference type="EMBL" id="KAJ8718877.1"/>
    </source>
</evidence>
<comment type="caution">
    <text evidence="5">The sequence shown here is derived from an EMBL/GenBank/DDBJ whole genome shotgun (WGS) entry which is preliminary data.</text>
</comment>
<evidence type="ECO:0000259" key="4">
    <source>
        <dbReference type="Pfam" id="PF04500"/>
    </source>
</evidence>
<name>A0AAD8DRT7_MYTSE</name>
<dbReference type="Pfam" id="PF04500">
    <property type="entry name" value="FLYWCH"/>
    <property type="match status" value="1"/>
</dbReference>
<keyword evidence="1" id="KW-0479">Metal-binding</keyword>
<dbReference type="AlphaFoldDB" id="A0AAD8DRT7"/>
<protein>
    <recommendedName>
        <fullName evidence="4">FLYWCH-type domain-containing protein</fullName>
    </recommendedName>
</protein>
<dbReference type="Gene3D" id="2.20.25.240">
    <property type="match status" value="1"/>
</dbReference>
<gene>
    <name evidence="5" type="ORF">PYW07_016433</name>
</gene>
<sequence>MSIDGRPTLIFEDHCYFKHLVNRSGMTRWRCNRNRFNCKAVVWTFELVLYKCKNELPTSTNYNFIKKPIMCKLIDKEQPLPSSDETGPSAPKMKRRCYYCPRSKDKKSTIVCKSCRKTICKPHSVAITYCLPCLPK</sequence>
<keyword evidence="3" id="KW-0862">Zinc</keyword>
<accession>A0AAD8DRT7</accession>